<accession>A0A381QZ30</accession>
<keyword evidence="2" id="KW-0699">rRNA-binding</keyword>
<keyword evidence="4" id="KW-0689">Ribosomal protein</keyword>
<evidence type="ECO:0000256" key="4">
    <source>
        <dbReference type="ARBA" id="ARBA00022980"/>
    </source>
</evidence>
<dbReference type="HAMAP" id="MF_01325_B">
    <property type="entry name" value="Ribosomal_uL3_B"/>
    <property type="match status" value="1"/>
</dbReference>
<feature type="compositionally biased region" description="Acidic residues" evidence="6">
    <location>
        <begin position="263"/>
        <end position="274"/>
    </location>
</feature>
<dbReference type="Gene3D" id="3.30.160.810">
    <property type="match status" value="1"/>
</dbReference>
<dbReference type="InterPro" id="IPR000597">
    <property type="entry name" value="Ribosomal_uL3"/>
</dbReference>
<dbReference type="AlphaFoldDB" id="A0A381QZ30"/>
<dbReference type="PANTHER" id="PTHR11229:SF16">
    <property type="entry name" value="LARGE RIBOSOMAL SUBUNIT PROTEIN UL3C"/>
    <property type="match status" value="1"/>
</dbReference>
<feature type="compositionally biased region" description="Basic and acidic residues" evidence="6">
    <location>
        <begin position="224"/>
        <end position="262"/>
    </location>
</feature>
<evidence type="ECO:0000256" key="3">
    <source>
        <dbReference type="ARBA" id="ARBA00022884"/>
    </source>
</evidence>
<dbReference type="Pfam" id="PF00297">
    <property type="entry name" value="Ribosomal_L3"/>
    <property type="match status" value="1"/>
</dbReference>
<evidence type="ECO:0000256" key="6">
    <source>
        <dbReference type="SAM" id="MobiDB-lite"/>
    </source>
</evidence>
<dbReference type="GO" id="GO:0003735">
    <property type="term" value="F:structural constituent of ribosome"/>
    <property type="evidence" value="ECO:0007669"/>
    <property type="project" value="InterPro"/>
</dbReference>
<dbReference type="PANTHER" id="PTHR11229">
    <property type="entry name" value="50S RIBOSOMAL PROTEIN L3"/>
    <property type="match status" value="1"/>
</dbReference>
<name>A0A381QZ30_9ZZZZ</name>
<dbReference type="GO" id="GO:0019843">
    <property type="term" value="F:rRNA binding"/>
    <property type="evidence" value="ECO:0007669"/>
    <property type="project" value="UniProtKB-KW"/>
</dbReference>
<dbReference type="SUPFAM" id="SSF50447">
    <property type="entry name" value="Translation proteins"/>
    <property type="match status" value="1"/>
</dbReference>
<dbReference type="GO" id="GO:0006412">
    <property type="term" value="P:translation"/>
    <property type="evidence" value="ECO:0007669"/>
    <property type="project" value="InterPro"/>
</dbReference>
<keyword evidence="5" id="KW-0687">Ribonucleoprotein</keyword>
<protein>
    <recommendedName>
        <fullName evidence="8">50S ribosomal protein L3</fullName>
    </recommendedName>
</protein>
<feature type="region of interest" description="Disordered" evidence="6">
    <location>
        <begin position="219"/>
        <end position="274"/>
    </location>
</feature>
<dbReference type="InterPro" id="IPR019927">
    <property type="entry name" value="Ribosomal_uL3_bac/org-type"/>
</dbReference>
<dbReference type="EMBL" id="UINC01001585">
    <property type="protein sequence ID" value="SUZ84224.1"/>
    <property type="molecule type" value="Genomic_DNA"/>
</dbReference>
<organism evidence="7">
    <name type="scientific">marine metagenome</name>
    <dbReference type="NCBI Taxonomy" id="408172"/>
    <lineage>
        <taxon>unclassified sequences</taxon>
        <taxon>metagenomes</taxon>
        <taxon>ecological metagenomes</taxon>
    </lineage>
</organism>
<evidence type="ECO:0000256" key="5">
    <source>
        <dbReference type="ARBA" id="ARBA00023274"/>
    </source>
</evidence>
<proteinExistence type="inferred from homology"/>
<evidence type="ECO:0008006" key="8">
    <source>
        <dbReference type="Google" id="ProtNLM"/>
    </source>
</evidence>
<dbReference type="InterPro" id="IPR019926">
    <property type="entry name" value="Ribosomal_uL3_CS"/>
</dbReference>
<evidence type="ECO:0000313" key="7">
    <source>
        <dbReference type="EMBL" id="SUZ84224.1"/>
    </source>
</evidence>
<dbReference type="NCBIfam" id="TIGR03625">
    <property type="entry name" value="L3_bact"/>
    <property type="match status" value="1"/>
</dbReference>
<dbReference type="InterPro" id="IPR009000">
    <property type="entry name" value="Transl_B-barrel_sf"/>
</dbReference>
<evidence type="ECO:0000256" key="2">
    <source>
        <dbReference type="ARBA" id="ARBA00022730"/>
    </source>
</evidence>
<dbReference type="Gene3D" id="2.40.30.10">
    <property type="entry name" value="Translation factors"/>
    <property type="match status" value="1"/>
</dbReference>
<dbReference type="FunFam" id="3.30.160.810:FF:000001">
    <property type="entry name" value="50S ribosomal protein L3"/>
    <property type="match status" value="1"/>
</dbReference>
<reference evidence="7" key="1">
    <citation type="submission" date="2018-05" db="EMBL/GenBank/DDBJ databases">
        <authorList>
            <person name="Lanie J.A."/>
            <person name="Ng W.-L."/>
            <person name="Kazmierczak K.M."/>
            <person name="Andrzejewski T.M."/>
            <person name="Davidsen T.M."/>
            <person name="Wayne K.J."/>
            <person name="Tettelin H."/>
            <person name="Glass J.I."/>
            <person name="Rusch D."/>
            <person name="Podicherti R."/>
            <person name="Tsui H.-C.T."/>
            <person name="Winkler M.E."/>
        </authorList>
    </citation>
    <scope>NUCLEOTIDE SEQUENCE</scope>
</reference>
<gene>
    <name evidence="7" type="ORF">METZ01_LOCUS37078</name>
</gene>
<dbReference type="PROSITE" id="PS00474">
    <property type="entry name" value="RIBOSOMAL_L3"/>
    <property type="match status" value="1"/>
</dbReference>
<dbReference type="GO" id="GO:0022625">
    <property type="term" value="C:cytosolic large ribosomal subunit"/>
    <property type="evidence" value="ECO:0007669"/>
    <property type="project" value="TreeGrafter"/>
</dbReference>
<sequence length="274" mass="29906">MRTGLICKKLGMSQIYSDEGSHVPVTILHLDECQVVSLKTEEKHGYSAIQVGVGKIKEKKLSKPLGGHYKKNNVEPKLKLTEFRVDPENIIDPGSELIASHFITGQLIDASGISIGKGFAGSMKRHNFSGLRASHGVSISHRSHGSTGQCQDPGKVFKGKKMAGHMGNSRVTTQNLEVVRVDPDEGYIFVKGSVPGPKGGWVILKDSVKSKLPENVPLPTAIKVNDKEDKPKEEKNDQLEKNELSEKSTDEGFKKEEVKEQAGDEVEGVEPNDS</sequence>
<keyword evidence="3" id="KW-0694">RNA-binding</keyword>
<comment type="similarity">
    <text evidence="1">Belongs to the universal ribosomal protein uL3 family.</text>
</comment>
<evidence type="ECO:0000256" key="1">
    <source>
        <dbReference type="ARBA" id="ARBA00006540"/>
    </source>
</evidence>
<dbReference type="FunFam" id="2.40.30.10:FF:000004">
    <property type="entry name" value="50S ribosomal protein L3"/>
    <property type="match status" value="1"/>
</dbReference>